<sequence>MVPYRPSFDDKSYDAQTKRGYDARPKREERAAPLPERLRRERAAYRTTFDDDRDDDPPKRSHDAQAGREELVFSLTERLREGESEIRLLRQENWELQDRLRQVNARGGTRPIDLDVASAYEDLLAHLKQREADFRSESMKQKERQRDLEKEIRKLKDKSSEARKLLDDQEKYISSMEKERERHISLIKRDADSDLKKMQRQLDAAMNDNKEMHLQISELHTETVNGKQREMEDREKLAQLLKRIDNHIRDQDDLERINEDLLNRLETQRRLLCEKDDEIMYIERSHNERENILNDDLDRMRNRLNAIAEIHEKTLNDHEDMIRLLYKQIDRYQVIIDEGNYVTTEQRNSLLAKNQEIKSLSKSIERAENSGFLSQLDNLFMCGPSLKGNESAYTSAR</sequence>
<dbReference type="EMBL" id="JALLPB020000071">
    <property type="protein sequence ID" value="KAL3822214.1"/>
    <property type="molecule type" value="Genomic_DNA"/>
</dbReference>
<name>A0ABD3SCG3_9STRA</name>
<feature type="region of interest" description="Disordered" evidence="2">
    <location>
        <begin position="134"/>
        <end position="154"/>
    </location>
</feature>
<keyword evidence="4" id="KW-1185">Reference proteome</keyword>
<dbReference type="AlphaFoldDB" id="A0ABD3SCG3"/>
<keyword evidence="1" id="KW-0175">Coiled coil</keyword>
<dbReference type="Proteomes" id="UP001530377">
    <property type="component" value="Unassembled WGS sequence"/>
</dbReference>
<comment type="caution">
    <text evidence="3">The sequence shown here is derived from an EMBL/GenBank/DDBJ whole genome shotgun (WGS) entry which is preliminary data.</text>
</comment>
<feature type="region of interest" description="Disordered" evidence="2">
    <location>
        <begin position="1"/>
        <end position="69"/>
    </location>
</feature>
<organism evidence="3 4">
    <name type="scientific">Cyclostephanos tholiformis</name>
    <dbReference type="NCBI Taxonomy" id="382380"/>
    <lineage>
        <taxon>Eukaryota</taxon>
        <taxon>Sar</taxon>
        <taxon>Stramenopiles</taxon>
        <taxon>Ochrophyta</taxon>
        <taxon>Bacillariophyta</taxon>
        <taxon>Coscinodiscophyceae</taxon>
        <taxon>Thalassiosirophycidae</taxon>
        <taxon>Stephanodiscales</taxon>
        <taxon>Stephanodiscaceae</taxon>
        <taxon>Cyclostephanos</taxon>
    </lineage>
</organism>
<accession>A0ABD3SCG3</accession>
<protein>
    <submittedName>
        <fullName evidence="3">Uncharacterized protein</fullName>
    </submittedName>
</protein>
<evidence type="ECO:0000313" key="4">
    <source>
        <dbReference type="Proteomes" id="UP001530377"/>
    </source>
</evidence>
<gene>
    <name evidence="3" type="ORF">ACHAXA_000654</name>
</gene>
<feature type="compositionally biased region" description="Basic and acidic residues" evidence="2">
    <location>
        <begin position="7"/>
        <end position="69"/>
    </location>
</feature>
<evidence type="ECO:0000256" key="2">
    <source>
        <dbReference type="SAM" id="MobiDB-lite"/>
    </source>
</evidence>
<proteinExistence type="predicted"/>
<evidence type="ECO:0000256" key="1">
    <source>
        <dbReference type="SAM" id="Coils"/>
    </source>
</evidence>
<reference evidence="3 4" key="1">
    <citation type="submission" date="2024-10" db="EMBL/GenBank/DDBJ databases">
        <title>Updated reference genomes for cyclostephanoid diatoms.</title>
        <authorList>
            <person name="Roberts W.R."/>
            <person name="Alverson A.J."/>
        </authorList>
    </citation>
    <scope>NUCLEOTIDE SEQUENCE [LARGE SCALE GENOMIC DNA]</scope>
    <source>
        <strain evidence="3 4">AJA228-03</strain>
    </source>
</reference>
<feature type="coiled-coil region" evidence="1">
    <location>
        <begin position="72"/>
        <end position="106"/>
    </location>
</feature>
<evidence type="ECO:0000313" key="3">
    <source>
        <dbReference type="EMBL" id="KAL3822214.1"/>
    </source>
</evidence>